<dbReference type="KEGG" id="hprf:HLPR_06580"/>
<dbReference type="InterPro" id="IPR001867">
    <property type="entry name" value="OmpR/PhoB-type_DNA-bd"/>
</dbReference>
<keyword evidence="3" id="KW-0902">Two-component regulatory system</keyword>
<dbReference type="SMART" id="SM00448">
    <property type="entry name" value="REC"/>
    <property type="match status" value="1"/>
</dbReference>
<evidence type="ECO:0000259" key="10">
    <source>
        <dbReference type="PROSITE" id="PS50110"/>
    </source>
</evidence>
<evidence type="ECO:0000256" key="9">
    <source>
        <dbReference type="PROSITE-ProRule" id="PRU01091"/>
    </source>
</evidence>
<keyword evidence="6" id="KW-0804">Transcription</keyword>
<dbReference type="GO" id="GO:0032993">
    <property type="term" value="C:protein-DNA complex"/>
    <property type="evidence" value="ECO:0007669"/>
    <property type="project" value="TreeGrafter"/>
</dbReference>
<dbReference type="PANTHER" id="PTHR48111">
    <property type="entry name" value="REGULATOR OF RPOS"/>
    <property type="match status" value="1"/>
</dbReference>
<dbReference type="RefSeq" id="WP_338536652.1">
    <property type="nucleotide sequence ID" value="NZ_AP028654.1"/>
</dbReference>
<dbReference type="Gene3D" id="3.40.50.2300">
    <property type="match status" value="1"/>
</dbReference>
<organism evidence="12 13">
    <name type="scientific">Helicovermis profundi</name>
    <dbReference type="NCBI Taxonomy" id="3065157"/>
    <lineage>
        <taxon>Bacteria</taxon>
        <taxon>Bacillati</taxon>
        <taxon>Bacillota</taxon>
        <taxon>Clostridia</taxon>
        <taxon>Helicovermis</taxon>
    </lineage>
</organism>
<dbReference type="SUPFAM" id="SSF52172">
    <property type="entry name" value="CheY-like"/>
    <property type="match status" value="1"/>
</dbReference>
<evidence type="ECO:0000256" key="4">
    <source>
        <dbReference type="ARBA" id="ARBA00023015"/>
    </source>
</evidence>
<dbReference type="SMART" id="SM00862">
    <property type="entry name" value="Trans_reg_C"/>
    <property type="match status" value="1"/>
</dbReference>
<dbReference type="CDD" id="cd00383">
    <property type="entry name" value="trans_reg_C"/>
    <property type="match status" value="1"/>
</dbReference>
<sequence>MNFNILIVEDQKEISSIVVKYLIKESYNTFVAENGFEALELFSRQSFHLVLLDVMMPGIDGFEVLKEIRNISEVPVIMLTAREAETDRIKGFDFGADDYVVKPFSPRELVRRIKVVFRRLYNETDEIVLQVENLKLYTKSMKLQKDGEYINITSTEFQLLHTFIKNKGLVLSREQLIEKSFGYDYDGFDRNIDTYIKRLRQKIEDNPKKPKYLVTKYGVGYIFGGM</sequence>
<dbReference type="Pfam" id="PF00072">
    <property type="entry name" value="Response_reg"/>
    <property type="match status" value="1"/>
</dbReference>
<feature type="domain" description="OmpR/PhoB-type" evidence="11">
    <location>
        <begin position="126"/>
        <end position="225"/>
    </location>
</feature>
<keyword evidence="4" id="KW-0805">Transcription regulation</keyword>
<evidence type="ECO:0000256" key="8">
    <source>
        <dbReference type="PROSITE-ProRule" id="PRU00169"/>
    </source>
</evidence>
<dbReference type="GO" id="GO:0006355">
    <property type="term" value="P:regulation of DNA-templated transcription"/>
    <property type="evidence" value="ECO:0007669"/>
    <property type="project" value="InterPro"/>
</dbReference>
<dbReference type="InterPro" id="IPR036388">
    <property type="entry name" value="WH-like_DNA-bd_sf"/>
</dbReference>
<dbReference type="GO" id="GO:0005829">
    <property type="term" value="C:cytosol"/>
    <property type="evidence" value="ECO:0007669"/>
    <property type="project" value="TreeGrafter"/>
</dbReference>
<dbReference type="FunFam" id="3.40.50.2300:FF:000001">
    <property type="entry name" value="DNA-binding response regulator PhoB"/>
    <property type="match status" value="1"/>
</dbReference>
<feature type="domain" description="Response regulatory" evidence="10">
    <location>
        <begin position="4"/>
        <end position="117"/>
    </location>
</feature>
<dbReference type="PANTHER" id="PTHR48111:SF73">
    <property type="entry name" value="ALKALINE PHOSPHATASE SYNTHESIS TRANSCRIPTIONAL REGULATORY PROTEIN PHOP"/>
    <property type="match status" value="1"/>
</dbReference>
<dbReference type="InterPro" id="IPR039420">
    <property type="entry name" value="WalR-like"/>
</dbReference>
<evidence type="ECO:0000313" key="12">
    <source>
        <dbReference type="EMBL" id="BEP28327.1"/>
    </source>
</evidence>
<dbReference type="CDD" id="cd17574">
    <property type="entry name" value="REC_OmpR"/>
    <property type="match status" value="1"/>
</dbReference>
<dbReference type="Gene3D" id="6.10.250.690">
    <property type="match status" value="1"/>
</dbReference>
<feature type="DNA-binding region" description="OmpR/PhoB-type" evidence="9">
    <location>
        <begin position="126"/>
        <end position="225"/>
    </location>
</feature>
<dbReference type="PROSITE" id="PS50110">
    <property type="entry name" value="RESPONSE_REGULATORY"/>
    <property type="match status" value="1"/>
</dbReference>
<dbReference type="AlphaFoldDB" id="A0AAU9E6P7"/>
<feature type="modified residue" description="4-aspartylphosphate" evidence="8">
    <location>
        <position position="53"/>
    </location>
</feature>
<evidence type="ECO:0000256" key="2">
    <source>
        <dbReference type="ARBA" id="ARBA00022553"/>
    </source>
</evidence>
<keyword evidence="2 8" id="KW-0597">Phosphoprotein</keyword>
<dbReference type="Gene3D" id="1.10.10.10">
    <property type="entry name" value="Winged helix-like DNA-binding domain superfamily/Winged helix DNA-binding domain"/>
    <property type="match status" value="1"/>
</dbReference>
<comment type="function">
    <text evidence="7">May play the central regulatory role in sporulation. It may be an element of the effector pathway responsible for the activation of sporulation genes in response to nutritional stress. Spo0A may act in concert with spo0H (a sigma factor) to control the expression of some genes that are critical to the sporulation process.</text>
</comment>
<dbReference type="InterPro" id="IPR001789">
    <property type="entry name" value="Sig_transdc_resp-reg_receiver"/>
</dbReference>
<proteinExistence type="predicted"/>
<dbReference type="EMBL" id="AP028654">
    <property type="protein sequence ID" value="BEP28327.1"/>
    <property type="molecule type" value="Genomic_DNA"/>
</dbReference>
<keyword evidence="5 9" id="KW-0238">DNA-binding</keyword>
<evidence type="ECO:0000256" key="3">
    <source>
        <dbReference type="ARBA" id="ARBA00023012"/>
    </source>
</evidence>
<accession>A0AAU9E6P7</accession>
<reference evidence="12 13" key="1">
    <citation type="submission" date="2023-08" db="EMBL/GenBank/DDBJ databases">
        <title>Helicovermis profunda gen. nov., sp. nov., a novel mesophilic, fermentative bacterium within the Bacillota from a deep-sea hydrothermal vent chimney.</title>
        <authorList>
            <person name="Miyazaki U."/>
            <person name="Mizutani D."/>
            <person name="Hashimoto Y."/>
            <person name="Tame A."/>
            <person name="Sawayama S."/>
            <person name="Miyazaki J."/>
            <person name="Takai K."/>
            <person name="Nakagawa S."/>
        </authorList>
    </citation>
    <scope>NUCLEOTIDE SEQUENCE [LARGE SCALE GENOMIC DNA]</scope>
    <source>
        <strain evidence="12 13">S502</strain>
    </source>
</reference>
<dbReference type="InterPro" id="IPR011006">
    <property type="entry name" value="CheY-like_superfamily"/>
</dbReference>
<evidence type="ECO:0000259" key="11">
    <source>
        <dbReference type="PROSITE" id="PS51755"/>
    </source>
</evidence>
<evidence type="ECO:0000313" key="13">
    <source>
        <dbReference type="Proteomes" id="UP001321786"/>
    </source>
</evidence>
<evidence type="ECO:0000256" key="6">
    <source>
        <dbReference type="ARBA" id="ARBA00023163"/>
    </source>
</evidence>
<dbReference type="GO" id="GO:0000156">
    <property type="term" value="F:phosphorelay response regulator activity"/>
    <property type="evidence" value="ECO:0007669"/>
    <property type="project" value="TreeGrafter"/>
</dbReference>
<name>A0AAU9E6P7_9FIRM</name>
<evidence type="ECO:0000256" key="1">
    <source>
        <dbReference type="ARBA" id="ARBA00018672"/>
    </source>
</evidence>
<keyword evidence="13" id="KW-1185">Reference proteome</keyword>
<protein>
    <recommendedName>
        <fullName evidence="1">Stage 0 sporulation protein A homolog</fullName>
    </recommendedName>
</protein>
<evidence type="ECO:0000256" key="5">
    <source>
        <dbReference type="ARBA" id="ARBA00023125"/>
    </source>
</evidence>
<dbReference type="PROSITE" id="PS51755">
    <property type="entry name" value="OMPR_PHOB"/>
    <property type="match status" value="1"/>
</dbReference>
<dbReference type="GO" id="GO:0000976">
    <property type="term" value="F:transcription cis-regulatory region binding"/>
    <property type="evidence" value="ECO:0007669"/>
    <property type="project" value="TreeGrafter"/>
</dbReference>
<gene>
    <name evidence="12" type="ORF">HLPR_06580</name>
</gene>
<dbReference type="Pfam" id="PF00486">
    <property type="entry name" value="Trans_reg_C"/>
    <property type="match status" value="1"/>
</dbReference>
<evidence type="ECO:0000256" key="7">
    <source>
        <dbReference type="ARBA" id="ARBA00024867"/>
    </source>
</evidence>
<dbReference type="Proteomes" id="UP001321786">
    <property type="component" value="Chromosome"/>
</dbReference>